<dbReference type="Proteomes" id="UP000765509">
    <property type="component" value="Unassembled WGS sequence"/>
</dbReference>
<protein>
    <submittedName>
        <fullName evidence="2">Uncharacterized protein</fullName>
    </submittedName>
</protein>
<comment type="caution">
    <text evidence="2">The sequence shown here is derived from an EMBL/GenBank/DDBJ whole genome shotgun (WGS) entry which is preliminary data.</text>
</comment>
<evidence type="ECO:0000313" key="2">
    <source>
        <dbReference type="EMBL" id="MBW0574774.1"/>
    </source>
</evidence>
<keyword evidence="3" id="KW-1185">Reference proteome</keyword>
<reference evidence="2" key="1">
    <citation type="submission" date="2021-03" db="EMBL/GenBank/DDBJ databases">
        <title>Draft genome sequence of rust myrtle Austropuccinia psidii MF-1, a brazilian biotype.</title>
        <authorList>
            <person name="Quecine M.C."/>
            <person name="Pachon D.M.R."/>
            <person name="Bonatelli M.L."/>
            <person name="Correr F.H."/>
            <person name="Franceschini L.M."/>
            <person name="Leite T.F."/>
            <person name="Margarido G.R.A."/>
            <person name="Almeida C.A."/>
            <person name="Ferrarezi J.A."/>
            <person name="Labate C.A."/>
        </authorList>
    </citation>
    <scope>NUCLEOTIDE SEQUENCE</scope>
    <source>
        <strain evidence="2">MF-1</strain>
    </source>
</reference>
<name>A0A9Q3PUP2_9BASI</name>
<accession>A0A9Q3PUP2</accession>
<evidence type="ECO:0000256" key="1">
    <source>
        <dbReference type="SAM" id="MobiDB-lite"/>
    </source>
</evidence>
<evidence type="ECO:0000313" key="3">
    <source>
        <dbReference type="Proteomes" id="UP000765509"/>
    </source>
</evidence>
<organism evidence="2 3">
    <name type="scientific">Austropuccinia psidii MF-1</name>
    <dbReference type="NCBI Taxonomy" id="1389203"/>
    <lineage>
        <taxon>Eukaryota</taxon>
        <taxon>Fungi</taxon>
        <taxon>Dikarya</taxon>
        <taxon>Basidiomycota</taxon>
        <taxon>Pucciniomycotina</taxon>
        <taxon>Pucciniomycetes</taxon>
        <taxon>Pucciniales</taxon>
        <taxon>Sphaerophragmiaceae</taxon>
        <taxon>Austropuccinia</taxon>
    </lineage>
</organism>
<feature type="region of interest" description="Disordered" evidence="1">
    <location>
        <begin position="1"/>
        <end position="38"/>
    </location>
</feature>
<proteinExistence type="predicted"/>
<dbReference type="EMBL" id="AVOT02094912">
    <property type="protein sequence ID" value="MBW0574774.1"/>
    <property type="molecule type" value="Genomic_DNA"/>
</dbReference>
<dbReference type="AlphaFoldDB" id="A0A9Q3PUP2"/>
<gene>
    <name evidence="2" type="ORF">O181_114489</name>
</gene>
<sequence>MTYTDSLRLIRSGKPTKLPSGFTPLRHQQISDQDSPYFPFPGRTQERKRIIGQEQDFFKPEAEKVRSYDPELVVAAKRSTENNKKL</sequence>